<keyword evidence="1" id="KW-0472">Membrane</keyword>
<feature type="non-terminal residue" evidence="2">
    <location>
        <position position="59"/>
    </location>
</feature>
<organism evidence="2">
    <name type="scientific">marine sediment metagenome</name>
    <dbReference type="NCBI Taxonomy" id="412755"/>
    <lineage>
        <taxon>unclassified sequences</taxon>
        <taxon>metagenomes</taxon>
        <taxon>ecological metagenomes</taxon>
    </lineage>
</organism>
<name>X1G9V5_9ZZZZ</name>
<dbReference type="EMBL" id="BARU01024844">
    <property type="protein sequence ID" value="GAH53982.1"/>
    <property type="molecule type" value="Genomic_DNA"/>
</dbReference>
<protein>
    <submittedName>
        <fullName evidence="2">Uncharacterized protein</fullName>
    </submittedName>
</protein>
<dbReference type="AlphaFoldDB" id="X1G9V5"/>
<proteinExistence type="predicted"/>
<evidence type="ECO:0000313" key="2">
    <source>
        <dbReference type="EMBL" id="GAH53982.1"/>
    </source>
</evidence>
<gene>
    <name evidence="2" type="ORF">S03H2_40107</name>
</gene>
<accession>X1G9V5</accession>
<feature type="transmembrane region" description="Helical" evidence="1">
    <location>
        <begin position="23"/>
        <end position="44"/>
    </location>
</feature>
<keyword evidence="1" id="KW-1133">Transmembrane helix</keyword>
<sequence>MKIQLNLIPGRVAPFRVKSLRRILSITSLLAFFLLIIAMGYIYIDNYYEIKDYRNQLAL</sequence>
<evidence type="ECO:0000256" key="1">
    <source>
        <dbReference type="SAM" id="Phobius"/>
    </source>
</evidence>
<reference evidence="2" key="1">
    <citation type="journal article" date="2014" name="Front. Microbiol.">
        <title>High frequency of phylogenetically diverse reductive dehalogenase-homologous genes in deep subseafloor sedimentary metagenomes.</title>
        <authorList>
            <person name="Kawai M."/>
            <person name="Futagami T."/>
            <person name="Toyoda A."/>
            <person name="Takaki Y."/>
            <person name="Nishi S."/>
            <person name="Hori S."/>
            <person name="Arai W."/>
            <person name="Tsubouchi T."/>
            <person name="Morono Y."/>
            <person name="Uchiyama I."/>
            <person name="Ito T."/>
            <person name="Fujiyama A."/>
            <person name="Inagaki F."/>
            <person name="Takami H."/>
        </authorList>
    </citation>
    <scope>NUCLEOTIDE SEQUENCE</scope>
    <source>
        <strain evidence="2">Expedition CK06-06</strain>
    </source>
</reference>
<keyword evidence="1" id="KW-0812">Transmembrane</keyword>
<comment type="caution">
    <text evidence="2">The sequence shown here is derived from an EMBL/GenBank/DDBJ whole genome shotgun (WGS) entry which is preliminary data.</text>
</comment>